<name>W0RLG2_9BACT</name>
<feature type="transmembrane region" description="Helical" evidence="1">
    <location>
        <begin position="92"/>
        <end position="115"/>
    </location>
</feature>
<dbReference type="Proteomes" id="UP000019151">
    <property type="component" value="Chromosome"/>
</dbReference>
<keyword evidence="1" id="KW-1133">Transmembrane helix</keyword>
<evidence type="ECO:0000256" key="1">
    <source>
        <dbReference type="SAM" id="Phobius"/>
    </source>
</evidence>
<gene>
    <name evidence="2" type="ORF">J421_3628</name>
</gene>
<dbReference type="RefSeq" id="WP_025412622.1">
    <property type="nucleotide sequence ID" value="NZ_CP007128.1"/>
</dbReference>
<evidence type="ECO:0008006" key="4">
    <source>
        <dbReference type="Google" id="ProtNLM"/>
    </source>
</evidence>
<dbReference type="STRING" id="861299.J421_3628"/>
<protein>
    <recommendedName>
        <fullName evidence="4">Quinol:cytochrome c oxidoreductase membrane protein</fullName>
    </recommendedName>
</protein>
<evidence type="ECO:0000313" key="2">
    <source>
        <dbReference type="EMBL" id="AHG91165.1"/>
    </source>
</evidence>
<keyword evidence="1" id="KW-0812">Transmembrane</keyword>
<organism evidence="2 3">
    <name type="scientific">Gemmatirosa kalamazoonensis</name>
    <dbReference type="NCBI Taxonomy" id="861299"/>
    <lineage>
        <taxon>Bacteria</taxon>
        <taxon>Pseudomonadati</taxon>
        <taxon>Gemmatimonadota</taxon>
        <taxon>Gemmatimonadia</taxon>
        <taxon>Gemmatimonadales</taxon>
        <taxon>Gemmatimonadaceae</taxon>
        <taxon>Gemmatirosa</taxon>
    </lineage>
</organism>
<dbReference type="InterPro" id="IPR021776">
    <property type="entry name" value="ActD"/>
</dbReference>
<keyword evidence="1" id="KW-0472">Membrane</keyword>
<keyword evidence="3" id="KW-1185">Reference proteome</keyword>
<dbReference type="eggNOG" id="COG2010">
    <property type="taxonomic scope" value="Bacteria"/>
</dbReference>
<dbReference type="InParanoid" id="W0RLG2"/>
<sequence>MQGVIGAFRELDAAVHAVEELKKSRHGDVTVFMPTPRHELEEALHAEPSIVRRFTLVGGLLGASFGYWVAIWTSEYWPLVTGGKAVGSWIPYTIICFELMVLIGGLSTVFGMFYVSRIPRLTLTVGYDPRFSHGDFGVWVECAPDRIQPVEDIMRRNGAVEVRGER</sequence>
<dbReference type="PANTHER" id="PTHR40394">
    <property type="entry name" value="LIPOPROTEIN-RELATED"/>
    <property type="match status" value="1"/>
</dbReference>
<proteinExistence type="predicted"/>
<accession>W0RLG2</accession>
<dbReference type="AlphaFoldDB" id="W0RLG2"/>
<dbReference type="HOGENOM" id="CLU_094965_0_0_0"/>
<dbReference type="PANTHER" id="PTHR40394:SF2">
    <property type="entry name" value="QUINOL:CYTOCHROME C OXIDOREDUCTASE MEMBRANE PROTEIN"/>
    <property type="match status" value="1"/>
</dbReference>
<reference evidence="2 3" key="1">
    <citation type="journal article" date="2014" name="Genome Announc.">
        <title>Genome Sequence and Methylome of Soil Bacterium Gemmatirosa kalamazoonensis KBS708T, a Member of the Rarely Cultivated Gemmatimonadetes Phylum.</title>
        <authorList>
            <person name="Debruyn J.M."/>
            <person name="Radosevich M."/>
            <person name="Wommack K.E."/>
            <person name="Polson S.W."/>
            <person name="Hauser L.J."/>
            <person name="Fawaz M.N."/>
            <person name="Korlach J."/>
            <person name="Tsai Y.C."/>
        </authorList>
    </citation>
    <scope>NUCLEOTIDE SEQUENCE [LARGE SCALE GENOMIC DNA]</scope>
    <source>
        <strain evidence="2 3">KBS708</strain>
    </source>
</reference>
<feature type="transmembrane region" description="Helical" evidence="1">
    <location>
        <begin position="54"/>
        <end position="72"/>
    </location>
</feature>
<dbReference type="Pfam" id="PF11821">
    <property type="entry name" value="ActD"/>
    <property type="match status" value="1"/>
</dbReference>
<dbReference type="EMBL" id="CP007128">
    <property type="protein sequence ID" value="AHG91165.1"/>
    <property type="molecule type" value="Genomic_DNA"/>
</dbReference>
<evidence type="ECO:0000313" key="3">
    <source>
        <dbReference type="Proteomes" id="UP000019151"/>
    </source>
</evidence>
<dbReference type="KEGG" id="gba:J421_3628"/>
<dbReference type="OrthoDB" id="9791022at2"/>